<dbReference type="OrthoDB" id="945117at2"/>
<dbReference type="RefSeq" id="WP_091407274.1">
    <property type="nucleotide sequence ID" value="NZ_FOAB01000003.1"/>
</dbReference>
<keyword evidence="2" id="KW-1185">Reference proteome</keyword>
<protein>
    <submittedName>
        <fullName evidence="1">Outer membrane protein beta-barrel domain-containing protein</fullName>
    </submittedName>
</protein>
<accession>A0A1H7M2B2</accession>
<organism evidence="1 2">
    <name type="scientific">Aquimarina amphilecti</name>
    <dbReference type="NCBI Taxonomy" id="1038014"/>
    <lineage>
        <taxon>Bacteria</taxon>
        <taxon>Pseudomonadati</taxon>
        <taxon>Bacteroidota</taxon>
        <taxon>Flavobacteriia</taxon>
        <taxon>Flavobacteriales</taxon>
        <taxon>Flavobacteriaceae</taxon>
        <taxon>Aquimarina</taxon>
    </lineage>
</organism>
<dbReference type="AlphaFoldDB" id="A0A1H7M2B2"/>
<dbReference type="SUPFAM" id="SSF56925">
    <property type="entry name" value="OMPA-like"/>
    <property type="match status" value="1"/>
</dbReference>
<name>A0A1H7M2B2_AQUAM</name>
<evidence type="ECO:0000313" key="2">
    <source>
        <dbReference type="Proteomes" id="UP000198521"/>
    </source>
</evidence>
<dbReference type="InterPro" id="IPR011250">
    <property type="entry name" value="OMP/PagP_B-barrel"/>
</dbReference>
<dbReference type="Proteomes" id="UP000198521">
    <property type="component" value="Unassembled WGS sequence"/>
</dbReference>
<gene>
    <name evidence="1" type="ORF">SAMN04487910_1566</name>
</gene>
<reference evidence="2" key="1">
    <citation type="submission" date="2016-10" db="EMBL/GenBank/DDBJ databases">
        <authorList>
            <person name="Varghese N."/>
            <person name="Submissions S."/>
        </authorList>
    </citation>
    <scope>NUCLEOTIDE SEQUENCE [LARGE SCALE GENOMIC DNA]</scope>
    <source>
        <strain evidence="2">DSM 25232 / NCIMB 14723 / 92V</strain>
    </source>
</reference>
<dbReference type="InterPro" id="IPR036709">
    <property type="entry name" value="Autotransporte_beta_dom_sf"/>
</dbReference>
<evidence type="ECO:0000313" key="1">
    <source>
        <dbReference type="EMBL" id="SEL05128.1"/>
    </source>
</evidence>
<sequence>MKTTLLLFITAITLSNIYAQEDSSFGFTKGDITISGTMSYSYQNSDSFRNVIDGNSYRFETKGHNFSIIPEIGYFVSSHFMTGLKFGYISSKTESFDNDLYDYTSKGRGYSTSLFGRYYFTPQKRVSLFIELEAGYTKNTIDSDRVFQVNDLTSYTNKVQNYSVTAAPGINVFINKDLSLTSRVGRIGYSNIKDNFSNSNGDTGTNKRDSIDASISLNNFYFGVLYRI</sequence>
<dbReference type="Gene3D" id="2.40.128.130">
    <property type="entry name" value="Autotransporter beta-domain"/>
    <property type="match status" value="1"/>
</dbReference>
<dbReference type="EMBL" id="FOAB01000003">
    <property type="protein sequence ID" value="SEL05128.1"/>
    <property type="molecule type" value="Genomic_DNA"/>
</dbReference>
<proteinExistence type="predicted"/>
<dbReference type="STRING" id="1038014.SAMN04487910_1566"/>